<proteinExistence type="predicted"/>
<organism evidence="4 5">
    <name type="scientific">Paenibacillus lutrae</name>
    <dbReference type="NCBI Taxonomy" id="2078573"/>
    <lineage>
        <taxon>Bacteria</taxon>
        <taxon>Bacillati</taxon>
        <taxon>Bacillota</taxon>
        <taxon>Bacilli</taxon>
        <taxon>Bacillales</taxon>
        <taxon>Paenibacillaceae</taxon>
        <taxon>Paenibacillus</taxon>
    </lineage>
</organism>
<dbReference type="Pfam" id="PF14559">
    <property type="entry name" value="TPR_19"/>
    <property type="match status" value="1"/>
</dbReference>
<dbReference type="Gene3D" id="1.25.40.10">
    <property type="entry name" value="Tetratricopeptide repeat domain"/>
    <property type="match status" value="5"/>
</dbReference>
<feature type="repeat" description="TPR" evidence="3">
    <location>
        <begin position="141"/>
        <end position="174"/>
    </location>
</feature>
<comment type="caution">
    <text evidence="4">The sequence shown here is derived from an EMBL/GenBank/DDBJ whole genome shotgun (WGS) entry which is preliminary data.</text>
</comment>
<dbReference type="PROSITE" id="PS50005">
    <property type="entry name" value="TPR"/>
    <property type="match status" value="5"/>
</dbReference>
<dbReference type="RefSeq" id="WP_166542054.1">
    <property type="nucleotide sequence ID" value="NZ_RHLK01000009.1"/>
</dbReference>
<sequence length="657" mass="76833">MGIFDFVHLRNGRKYLKDRNLPKALEAYEKVKYDSLELSEQVRVADLYYELGHIEKALTYLSGIIQSTRSDHAYERRAHILREINREEEAIEDLNEAIRINPDPYMYWYTRGLCYLDLNRYEEAIRDLKECVLREPANSVVSTYYELGVCYLDHGDYGNAEETFRKVLSFENQEIPIFSYRMAKSLMAQGKAEEAASYMRKAVDMQAEWEYISDRGEREVYFRTGFGSGAFRTFREEVERTCGFRKDLAGIYIKMEDYEAALEIIHLAMELFPDRSDLYMQRAILYRYTEQWELAEADLDMVAELDPDEPDVSFEKILIYRSRQQEDKALPMLEHLYEEDPDNPLICYWLAESYAKTGQYQRALDVNGHLLELEEDDPLNEMQRAAILSEMGQYGPAAATYSKAIEREDRADLRSKRSFAYYMESRYDEALMDLHYAAELDASVQGSSSYHHAMGHVLQEMRELEMAAASFGKAIELTPDYAVYYESRAKCLIDLKELEKAEQDCIRGYEKDPSYTDLLSMRGYVRYLMGDYETARDYAEAYSHLHPDSPSAHYNIGLACFRLEGEEDAALKAFNRALELDPGFASCYLYRAYLKYSRLELEETIEDLTNWSLYAYQDITLEERLKHLHELEGLDEDVLEGASRQIARLYETRMYLS</sequence>
<accession>A0A7X3K0D8</accession>
<dbReference type="Pfam" id="PF13432">
    <property type="entry name" value="TPR_16"/>
    <property type="match status" value="1"/>
</dbReference>
<dbReference type="Pfam" id="PF07719">
    <property type="entry name" value="TPR_2"/>
    <property type="match status" value="1"/>
</dbReference>
<dbReference type="InterPro" id="IPR050498">
    <property type="entry name" value="Ycf3"/>
</dbReference>
<reference evidence="4 5" key="1">
    <citation type="journal article" date="2019" name="Microorganisms">
        <title>Paenibacillus lutrae sp. nov., A Chitinolytic Species Isolated from A River Otter in Castril Natural Park, Granada, Spain.</title>
        <authorList>
            <person name="Rodriguez M."/>
            <person name="Reina J.C."/>
            <person name="Bejar V."/>
            <person name="Llamas I."/>
        </authorList>
    </citation>
    <scope>NUCLEOTIDE SEQUENCE [LARGE SCALE GENOMIC DNA]</scope>
    <source>
        <strain evidence="4 5">N10</strain>
    </source>
</reference>
<protein>
    <submittedName>
        <fullName evidence="4">Tetratricopeptide repeat protein</fullName>
    </submittedName>
</protein>
<evidence type="ECO:0000256" key="1">
    <source>
        <dbReference type="ARBA" id="ARBA00022737"/>
    </source>
</evidence>
<dbReference type="EMBL" id="RHLK01000009">
    <property type="protein sequence ID" value="MVP01058.1"/>
    <property type="molecule type" value="Genomic_DNA"/>
</dbReference>
<evidence type="ECO:0000256" key="3">
    <source>
        <dbReference type="PROSITE-ProRule" id="PRU00339"/>
    </source>
</evidence>
<keyword evidence="5" id="KW-1185">Reference proteome</keyword>
<dbReference type="InterPro" id="IPR013105">
    <property type="entry name" value="TPR_2"/>
</dbReference>
<gene>
    <name evidence="4" type="ORF">EDM21_16290</name>
</gene>
<dbReference type="SUPFAM" id="SSF48452">
    <property type="entry name" value="TPR-like"/>
    <property type="match status" value="2"/>
</dbReference>
<dbReference type="Proteomes" id="UP000490800">
    <property type="component" value="Unassembled WGS sequence"/>
</dbReference>
<feature type="repeat" description="TPR" evidence="3">
    <location>
        <begin position="105"/>
        <end position="138"/>
    </location>
</feature>
<keyword evidence="2 3" id="KW-0802">TPR repeat</keyword>
<dbReference type="Pfam" id="PF13181">
    <property type="entry name" value="TPR_8"/>
    <property type="match status" value="4"/>
</dbReference>
<feature type="repeat" description="TPR" evidence="3">
    <location>
        <begin position="242"/>
        <end position="275"/>
    </location>
</feature>
<dbReference type="PANTHER" id="PTHR44858">
    <property type="entry name" value="TETRATRICOPEPTIDE REPEAT PROTEIN 6"/>
    <property type="match status" value="1"/>
</dbReference>
<dbReference type="SMART" id="SM00028">
    <property type="entry name" value="TPR"/>
    <property type="match status" value="13"/>
</dbReference>
<evidence type="ECO:0000313" key="5">
    <source>
        <dbReference type="Proteomes" id="UP000490800"/>
    </source>
</evidence>
<dbReference type="InterPro" id="IPR011990">
    <property type="entry name" value="TPR-like_helical_dom_sf"/>
</dbReference>
<keyword evidence="1" id="KW-0677">Repeat</keyword>
<evidence type="ECO:0000256" key="2">
    <source>
        <dbReference type="ARBA" id="ARBA00022803"/>
    </source>
</evidence>
<dbReference type="InterPro" id="IPR019734">
    <property type="entry name" value="TPR_rpt"/>
</dbReference>
<feature type="repeat" description="TPR" evidence="3">
    <location>
        <begin position="448"/>
        <end position="481"/>
    </location>
</feature>
<feature type="repeat" description="TPR" evidence="3">
    <location>
        <begin position="71"/>
        <end position="104"/>
    </location>
</feature>
<dbReference type="PANTHER" id="PTHR44858:SF1">
    <property type="entry name" value="UDP-N-ACETYLGLUCOSAMINE--PEPTIDE N-ACETYLGLUCOSAMINYLTRANSFERASE SPINDLY-RELATED"/>
    <property type="match status" value="1"/>
</dbReference>
<name>A0A7X3K0D8_9BACL</name>
<evidence type="ECO:0000313" key="4">
    <source>
        <dbReference type="EMBL" id="MVP01058.1"/>
    </source>
</evidence>
<dbReference type="Pfam" id="PF13371">
    <property type="entry name" value="TPR_9"/>
    <property type="match status" value="1"/>
</dbReference>
<dbReference type="AlphaFoldDB" id="A0A7X3K0D8"/>